<keyword evidence="6 8" id="KW-0808">Transferase</keyword>
<dbReference type="AlphaFoldDB" id="A0A0S4KVH0"/>
<gene>
    <name evidence="8 11" type="primary">glgA</name>
    <name evidence="11" type="ORF">NITINOP_2381</name>
</gene>
<dbReference type="CDD" id="cd03791">
    <property type="entry name" value="GT5_Glycogen_synthase_DULL1-like"/>
    <property type="match status" value="1"/>
</dbReference>
<evidence type="ECO:0000256" key="3">
    <source>
        <dbReference type="ARBA" id="ARBA00004964"/>
    </source>
</evidence>
<dbReference type="PANTHER" id="PTHR45825">
    <property type="entry name" value="GRANULE-BOUND STARCH SYNTHASE 1, CHLOROPLASTIC/AMYLOPLASTIC"/>
    <property type="match status" value="1"/>
</dbReference>
<keyword evidence="12" id="KW-1185">Reference proteome</keyword>
<evidence type="ECO:0000256" key="6">
    <source>
        <dbReference type="ARBA" id="ARBA00022679"/>
    </source>
</evidence>
<feature type="binding site" evidence="8">
    <location>
        <position position="15"/>
    </location>
    <ligand>
        <name>ADP-alpha-D-glucose</name>
        <dbReference type="ChEBI" id="CHEBI:57498"/>
    </ligand>
</feature>
<comment type="pathway">
    <text evidence="3 8">Glycan biosynthesis; glycogen biosynthesis.</text>
</comment>
<protein>
    <recommendedName>
        <fullName evidence="8">Glycogen synthase</fullName>
        <ecNumber evidence="8">2.4.1.21</ecNumber>
    </recommendedName>
    <alternativeName>
        <fullName evidence="8">Starch [bacterial glycogen] synthase</fullName>
    </alternativeName>
</protein>
<comment type="function">
    <text evidence="2 8">Synthesizes alpha-1,4-glucan chains using ADP-glucose.</text>
</comment>
<dbReference type="Pfam" id="PF08323">
    <property type="entry name" value="Glyco_transf_5"/>
    <property type="match status" value="1"/>
</dbReference>
<dbReference type="NCBIfam" id="TIGR02095">
    <property type="entry name" value="glgA"/>
    <property type="match status" value="1"/>
</dbReference>
<accession>A0A0S4KVH0</accession>
<dbReference type="Pfam" id="PF00534">
    <property type="entry name" value="Glycos_transf_1"/>
    <property type="match status" value="1"/>
</dbReference>
<dbReference type="InterPro" id="IPR001296">
    <property type="entry name" value="Glyco_trans_1"/>
</dbReference>
<dbReference type="NCBIfam" id="NF001899">
    <property type="entry name" value="PRK00654.1-2"/>
    <property type="match status" value="1"/>
</dbReference>
<keyword evidence="5 8" id="KW-0328">Glycosyltransferase</keyword>
<evidence type="ECO:0000256" key="8">
    <source>
        <dbReference type="HAMAP-Rule" id="MF_00484"/>
    </source>
</evidence>
<feature type="domain" description="Glycosyl transferase family 1" evidence="9">
    <location>
        <begin position="305"/>
        <end position="459"/>
    </location>
</feature>
<dbReference type="GO" id="GO:0005978">
    <property type="term" value="P:glycogen biosynthetic process"/>
    <property type="evidence" value="ECO:0007669"/>
    <property type="project" value="UniProtKB-UniRule"/>
</dbReference>
<evidence type="ECO:0000259" key="10">
    <source>
        <dbReference type="Pfam" id="PF08323"/>
    </source>
</evidence>
<evidence type="ECO:0000256" key="4">
    <source>
        <dbReference type="ARBA" id="ARBA00010281"/>
    </source>
</evidence>
<dbReference type="KEGG" id="nio:NITINOP_2381"/>
<dbReference type="PANTHER" id="PTHR45825:SF11">
    <property type="entry name" value="ALPHA AMYLASE DOMAIN-CONTAINING PROTEIN"/>
    <property type="match status" value="1"/>
</dbReference>
<evidence type="ECO:0000256" key="1">
    <source>
        <dbReference type="ARBA" id="ARBA00001478"/>
    </source>
</evidence>
<dbReference type="GO" id="GO:0009011">
    <property type="term" value="F:alpha-1,4-glucan glucosyltransferase (ADP-glucose donor) activity"/>
    <property type="evidence" value="ECO:0007669"/>
    <property type="project" value="UniProtKB-UniRule"/>
</dbReference>
<name>A0A0S4KVH0_9BACT</name>
<evidence type="ECO:0000259" key="9">
    <source>
        <dbReference type="Pfam" id="PF00534"/>
    </source>
</evidence>
<dbReference type="HAMAP" id="MF_00484">
    <property type="entry name" value="Glycogen_synth"/>
    <property type="match status" value="1"/>
</dbReference>
<reference evidence="12" key="1">
    <citation type="submission" date="2015-09" db="EMBL/GenBank/DDBJ databases">
        <authorList>
            <person name="Daims H."/>
        </authorList>
    </citation>
    <scope>NUCLEOTIDE SEQUENCE [LARGE SCALE GENOMIC DNA]</scope>
</reference>
<dbReference type="OrthoDB" id="9808590at2"/>
<feature type="domain" description="Starch synthase catalytic" evidence="10">
    <location>
        <begin position="2"/>
        <end position="249"/>
    </location>
</feature>
<dbReference type="Proteomes" id="UP000066284">
    <property type="component" value="Chromosome 1"/>
</dbReference>
<evidence type="ECO:0000256" key="5">
    <source>
        <dbReference type="ARBA" id="ARBA00022676"/>
    </source>
</evidence>
<comment type="catalytic activity">
    <reaction evidence="1 8">
        <text>[(1-&gt;4)-alpha-D-glucosyl](n) + ADP-alpha-D-glucose = [(1-&gt;4)-alpha-D-glucosyl](n+1) + ADP + H(+)</text>
        <dbReference type="Rhea" id="RHEA:18189"/>
        <dbReference type="Rhea" id="RHEA-COMP:9584"/>
        <dbReference type="Rhea" id="RHEA-COMP:9587"/>
        <dbReference type="ChEBI" id="CHEBI:15378"/>
        <dbReference type="ChEBI" id="CHEBI:15444"/>
        <dbReference type="ChEBI" id="CHEBI:57498"/>
        <dbReference type="ChEBI" id="CHEBI:456216"/>
        <dbReference type="EC" id="2.4.1.21"/>
    </reaction>
</comment>
<evidence type="ECO:0000313" key="11">
    <source>
        <dbReference type="EMBL" id="CUQ67353.1"/>
    </source>
</evidence>
<evidence type="ECO:0000256" key="2">
    <source>
        <dbReference type="ARBA" id="ARBA00002764"/>
    </source>
</evidence>
<comment type="similarity">
    <text evidence="4 8">Belongs to the glycosyltransferase 1 family. Bacterial/plant glycogen synthase subfamily.</text>
</comment>
<evidence type="ECO:0000256" key="7">
    <source>
        <dbReference type="ARBA" id="ARBA00023056"/>
    </source>
</evidence>
<evidence type="ECO:0000313" key="12">
    <source>
        <dbReference type="Proteomes" id="UP000066284"/>
    </source>
</evidence>
<dbReference type="UniPathway" id="UPA00164"/>
<dbReference type="InterPro" id="IPR013534">
    <property type="entry name" value="Starch_synth_cat_dom"/>
</dbReference>
<keyword evidence="7 8" id="KW-0320">Glycogen biosynthesis</keyword>
<dbReference type="InterPro" id="IPR011835">
    <property type="entry name" value="GS/SS"/>
</dbReference>
<dbReference type="EC" id="2.4.1.21" evidence="8"/>
<dbReference type="Gene3D" id="3.40.50.2000">
    <property type="entry name" value="Glycogen Phosphorylase B"/>
    <property type="match status" value="2"/>
</dbReference>
<organism evidence="11 12">
    <name type="scientific">Candidatus Nitrospira inopinata</name>
    <dbReference type="NCBI Taxonomy" id="1715989"/>
    <lineage>
        <taxon>Bacteria</taxon>
        <taxon>Pseudomonadati</taxon>
        <taxon>Nitrospirota</taxon>
        <taxon>Nitrospiria</taxon>
        <taxon>Nitrospirales</taxon>
        <taxon>Nitrospiraceae</taxon>
        <taxon>Nitrospira</taxon>
    </lineage>
</organism>
<dbReference type="RefSeq" id="WP_062485618.1">
    <property type="nucleotide sequence ID" value="NZ_LN885086.1"/>
</dbReference>
<dbReference type="GO" id="GO:0004373">
    <property type="term" value="F:alpha-1,4-glucan glucosyltransferase (UDP-glucose donor) activity"/>
    <property type="evidence" value="ECO:0007669"/>
    <property type="project" value="InterPro"/>
</dbReference>
<dbReference type="SUPFAM" id="SSF53756">
    <property type="entry name" value="UDP-Glycosyltransferase/glycogen phosphorylase"/>
    <property type="match status" value="1"/>
</dbReference>
<dbReference type="EMBL" id="LN885086">
    <property type="protein sequence ID" value="CUQ67353.1"/>
    <property type="molecule type" value="Genomic_DNA"/>
</dbReference>
<sequence length="493" mass="54296">MNILMAASEAAPYAKTGGLADVTGVLSLELIKLGHRVTLILPGYRGVTERLRSSQIKVRFSIPVAGAPLNVDLEEAFAHVADGVHSLRVLIVRYDPYFDRPGLYQDRSGDYPDNLERFTLFSRSVLQSIGYLNETCREPVDVLHLHDWQTALCSVYLKTSVGVPKEAGSVKTLLTLHNVGYQGLFPGERFAVTGLPPALFSPDALEFYGSVNCLKGGIVFSDALSTVSPTYAKEILTKEFGHGLEGVLASRPDGVEGIVNGIDTNAWNPETDRYVPARYNVSDLSGKKVCKEALQRELALPILDVPLMAVIGRLAPQKGFDLLLEIFPELLLLDMQIVILGTGDRDLEHRLLEAQAAHHDRLAVRIGFDEGLAHRLEAGADMLVMPSRYEPCGLTQLHSLRYGTVPVVRRTGGLADTVVPFKPSTAQANLATGFHFGEVSSDALLTAILLALSVYRQRETWWSLMRAGMSLDLSWAKSARQYEHLYRSLFQKR</sequence>
<proteinExistence type="inferred from homology"/>
<dbReference type="STRING" id="1715989.NITINOP_2381"/>